<comment type="caution">
    <text evidence="2">The sequence shown here is derived from an EMBL/GenBank/DDBJ whole genome shotgun (WGS) entry which is preliminary data.</text>
</comment>
<proteinExistence type="predicted"/>
<accession>A0AAD3YB40</accession>
<gene>
    <name evidence="2" type="ORF">CspeluHIS016_0305150</name>
</gene>
<protein>
    <submittedName>
        <fullName evidence="2">Uncharacterized protein</fullName>
    </submittedName>
</protein>
<name>A0AAD3YB40_9TREE</name>
<evidence type="ECO:0000313" key="2">
    <source>
        <dbReference type="EMBL" id="GMK56675.1"/>
    </source>
</evidence>
<organism evidence="2 3">
    <name type="scientific">Cutaneotrichosporon spelunceum</name>
    <dbReference type="NCBI Taxonomy" id="1672016"/>
    <lineage>
        <taxon>Eukaryota</taxon>
        <taxon>Fungi</taxon>
        <taxon>Dikarya</taxon>
        <taxon>Basidiomycota</taxon>
        <taxon>Agaricomycotina</taxon>
        <taxon>Tremellomycetes</taxon>
        <taxon>Trichosporonales</taxon>
        <taxon>Trichosporonaceae</taxon>
        <taxon>Cutaneotrichosporon</taxon>
    </lineage>
</organism>
<dbReference type="EMBL" id="BTCM01000003">
    <property type="protein sequence ID" value="GMK56675.1"/>
    <property type="molecule type" value="Genomic_DNA"/>
</dbReference>
<dbReference type="AlphaFoldDB" id="A0AAD3YB40"/>
<sequence>MGAVLSLPFFRRRTRRRRAPVPTPISHPRPLLRRKDIDLADQLKLEKPLVSETHHSASTASMGSRIVRSGSASVRTARRTRRRPGEFGQHAVPDVLEPNELSVPTLLSVSASDGSCSSKPILEKALQPASPGLQPATPGLQPVSPQPVSPGLQAVSPQPVSPGLRPVSPALQPAPQLQPVPQPLPLPVQAARPGSVAGPKQRRRRPSTRCSGAGTRRTSAKRRIESGWDIIRHDEADGWAPAAGRSRGKRVRLAWPGA</sequence>
<evidence type="ECO:0000256" key="1">
    <source>
        <dbReference type="SAM" id="MobiDB-lite"/>
    </source>
</evidence>
<feature type="region of interest" description="Disordered" evidence="1">
    <location>
        <begin position="50"/>
        <end position="93"/>
    </location>
</feature>
<evidence type="ECO:0000313" key="3">
    <source>
        <dbReference type="Proteomes" id="UP001222932"/>
    </source>
</evidence>
<reference evidence="2" key="2">
    <citation type="submission" date="2023-06" db="EMBL/GenBank/DDBJ databases">
        <authorList>
            <person name="Kobayashi Y."/>
            <person name="Kayamori A."/>
            <person name="Aoki K."/>
            <person name="Shiwa Y."/>
            <person name="Fujita N."/>
            <person name="Sugita T."/>
            <person name="Iwasaki W."/>
            <person name="Tanaka N."/>
            <person name="Takashima M."/>
        </authorList>
    </citation>
    <scope>NUCLEOTIDE SEQUENCE</scope>
    <source>
        <strain evidence="2">HIS016</strain>
    </source>
</reference>
<reference evidence="2" key="1">
    <citation type="journal article" date="2023" name="BMC Genomics">
        <title>Chromosome-level genome assemblies of Cutaneotrichosporon spp. (Trichosporonales, Basidiomycota) reveal imbalanced evolution between nucleotide sequences and chromosome synteny.</title>
        <authorList>
            <person name="Kobayashi Y."/>
            <person name="Kayamori A."/>
            <person name="Aoki K."/>
            <person name="Shiwa Y."/>
            <person name="Matsutani M."/>
            <person name="Fujita N."/>
            <person name="Sugita T."/>
            <person name="Iwasaki W."/>
            <person name="Tanaka N."/>
            <person name="Takashima M."/>
        </authorList>
    </citation>
    <scope>NUCLEOTIDE SEQUENCE</scope>
    <source>
        <strain evidence="2">HIS016</strain>
    </source>
</reference>
<keyword evidence="3" id="KW-1185">Reference proteome</keyword>
<dbReference type="Proteomes" id="UP001222932">
    <property type="component" value="Unassembled WGS sequence"/>
</dbReference>
<feature type="compositionally biased region" description="Pro residues" evidence="1">
    <location>
        <begin position="176"/>
        <end position="186"/>
    </location>
</feature>
<feature type="region of interest" description="Disordered" evidence="1">
    <location>
        <begin position="128"/>
        <end position="222"/>
    </location>
</feature>